<protein>
    <submittedName>
        <fullName evidence="6">Bifunctional 2-keto-4-hydroxyglutarate aldolase/2-keto-3-deoxy-6-phosphogluconate aldolase</fullName>
        <ecNumber evidence="6">4.1.2.14</ecNumber>
        <ecNumber evidence="6">4.1.3.16</ecNumber>
    </submittedName>
</protein>
<dbReference type="Pfam" id="PF01081">
    <property type="entry name" value="Aldolase"/>
    <property type="match status" value="1"/>
</dbReference>
<dbReference type="InterPro" id="IPR000887">
    <property type="entry name" value="Aldlse_KDPG_KHG"/>
</dbReference>
<keyword evidence="5" id="KW-0119">Carbohydrate metabolism</keyword>
<proteinExistence type="inferred from homology"/>
<sequence>MQRVELLKKIEAAGVVAVVRGESADKAVKTSQAAVDGGIKGIELTFTVPNADQAIGTLAQQYQGTDVMIGAGTVLDPVAARIAIIAGAQFIVSPGFSKEVAKICNLYQIPYMPGCYTITEVTTALQYGADIVKLFPGSLASPSAVSAIKAPLPQVSIMPTGGVNLENMKDWFAAGVTLVGAGSGLVKPADKGDYAGVTANAKEYVAEFKRIKG</sequence>
<gene>
    <name evidence="6" type="ORF">ACFQ5M_11115</name>
</gene>
<dbReference type="EC" id="4.1.3.16" evidence="6"/>
<dbReference type="NCBIfam" id="NF005119">
    <property type="entry name" value="PRK06552.1"/>
    <property type="match status" value="1"/>
</dbReference>
<evidence type="ECO:0000256" key="3">
    <source>
        <dbReference type="ARBA" id="ARBA00011233"/>
    </source>
</evidence>
<keyword evidence="4 6" id="KW-0456">Lyase</keyword>
<dbReference type="Gene3D" id="3.20.20.70">
    <property type="entry name" value="Aldolase class I"/>
    <property type="match status" value="1"/>
</dbReference>
<dbReference type="GO" id="GO:0008700">
    <property type="term" value="F:(R,S)-4-hydroxy-2-oxoglutarate aldolase activity"/>
    <property type="evidence" value="ECO:0007669"/>
    <property type="project" value="UniProtKB-EC"/>
</dbReference>
<dbReference type="Proteomes" id="UP001597267">
    <property type="component" value="Unassembled WGS sequence"/>
</dbReference>
<evidence type="ECO:0000256" key="5">
    <source>
        <dbReference type="ARBA" id="ARBA00023277"/>
    </source>
</evidence>
<comment type="caution">
    <text evidence="6">The sequence shown here is derived from an EMBL/GenBank/DDBJ whole genome shotgun (WGS) entry which is preliminary data.</text>
</comment>
<evidence type="ECO:0000256" key="2">
    <source>
        <dbReference type="ARBA" id="ARBA00006906"/>
    </source>
</evidence>
<evidence type="ECO:0000313" key="6">
    <source>
        <dbReference type="EMBL" id="MFD1672653.1"/>
    </source>
</evidence>
<evidence type="ECO:0000256" key="4">
    <source>
        <dbReference type="ARBA" id="ARBA00023239"/>
    </source>
</evidence>
<dbReference type="PANTHER" id="PTHR30246">
    <property type="entry name" value="2-KETO-3-DEOXY-6-PHOSPHOGLUCONATE ALDOLASE"/>
    <property type="match status" value="1"/>
</dbReference>
<dbReference type="CDD" id="cd00452">
    <property type="entry name" value="KDPG_aldolase"/>
    <property type="match status" value="1"/>
</dbReference>
<dbReference type="NCBIfam" id="TIGR01182">
    <property type="entry name" value="eda"/>
    <property type="match status" value="1"/>
</dbReference>
<comment type="pathway">
    <text evidence="1">Carbohydrate acid metabolism.</text>
</comment>
<reference evidence="7" key="1">
    <citation type="journal article" date="2019" name="Int. J. Syst. Evol. Microbiol.">
        <title>The Global Catalogue of Microorganisms (GCM) 10K type strain sequencing project: providing services to taxonomists for standard genome sequencing and annotation.</title>
        <authorList>
            <consortium name="The Broad Institute Genomics Platform"/>
            <consortium name="The Broad Institute Genome Sequencing Center for Infectious Disease"/>
            <person name="Wu L."/>
            <person name="Ma J."/>
        </authorList>
    </citation>
    <scope>NUCLEOTIDE SEQUENCE [LARGE SCALE GENOMIC DNA]</scope>
    <source>
        <strain evidence="7">CCM 8896</strain>
    </source>
</reference>
<organism evidence="6 7">
    <name type="scientific">Agrilactobacillus yilanensis</name>
    <dbReference type="NCBI Taxonomy" id="2485997"/>
    <lineage>
        <taxon>Bacteria</taxon>
        <taxon>Bacillati</taxon>
        <taxon>Bacillota</taxon>
        <taxon>Bacilli</taxon>
        <taxon>Lactobacillales</taxon>
        <taxon>Lactobacillaceae</taxon>
        <taxon>Agrilactobacillus</taxon>
    </lineage>
</organism>
<comment type="subunit">
    <text evidence="3">Homotrimer.</text>
</comment>
<dbReference type="SUPFAM" id="SSF51569">
    <property type="entry name" value="Aldolase"/>
    <property type="match status" value="1"/>
</dbReference>
<comment type="similarity">
    <text evidence="2">Belongs to the KHG/KDPG aldolase family.</text>
</comment>
<keyword evidence="7" id="KW-1185">Reference proteome</keyword>
<dbReference type="GO" id="GO:0008675">
    <property type="term" value="F:2-dehydro-3-deoxy-phosphogluconate aldolase activity"/>
    <property type="evidence" value="ECO:0007669"/>
    <property type="project" value="UniProtKB-EC"/>
</dbReference>
<accession>A0ABW4JAM0</accession>
<evidence type="ECO:0000256" key="1">
    <source>
        <dbReference type="ARBA" id="ARBA00004761"/>
    </source>
</evidence>
<dbReference type="InterPro" id="IPR013785">
    <property type="entry name" value="Aldolase_TIM"/>
</dbReference>
<name>A0ABW4JAM0_9LACO</name>
<dbReference type="EMBL" id="JBHTOP010000026">
    <property type="protein sequence ID" value="MFD1672653.1"/>
    <property type="molecule type" value="Genomic_DNA"/>
</dbReference>
<dbReference type="RefSeq" id="WP_125713354.1">
    <property type="nucleotide sequence ID" value="NZ_JBHTOP010000026.1"/>
</dbReference>
<dbReference type="PANTHER" id="PTHR30246:SF1">
    <property type="entry name" value="2-DEHYDRO-3-DEOXY-6-PHOSPHOGALACTONATE ALDOLASE-RELATED"/>
    <property type="match status" value="1"/>
</dbReference>
<evidence type="ECO:0000313" key="7">
    <source>
        <dbReference type="Proteomes" id="UP001597267"/>
    </source>
</evidence>
<dbReference type="EC" id="4.1.2.14" evidence="6"/>